<gene>
    <name evidence="1" type="ORF">K441DRAFT_592634</name>
</gene>
<accession>A0ACC8ENG3</accession>
<protein>
    <submittedName>
        <fullName evidence="1">PfpI endopeptidase-like protein</fullName>
    </submittedName>
</protein>
<dbReference type="Proteomes" id="UP000250078">
    <property type="component" value="Unassembled WGS sequence"/>
</dbReference>
<evidence type="ECO:0000313" key="1">
    <source>
        <dbReference type="EMBL" id="OCK87727.1"/>
    </source>
</evidence>
<name>A0ACC8ENG3_9PEZI</name>
<dbReference type="EMBL" id="KV748255">
    <property type="protein sequence ID" value="OCK87727.1"/>
    <property type="molecule type" value="Genomic_DNA"/>
</dbReference>
<reference evidence="1 2" key="1">
    <citation type="journal article" date="2016" name="Nat. Commun.">
        <title>Ectomycorrhizal ecology is imprinted in the genome of the dominant symbiotic fungus Cenococcum geophilum.</title>
        <authorList>
            <consortium name="DOE Joint Genome Institute"/>
            <person name="Peter M."/>
            <person name="Kohler A."/>
            <person name="Ohm R.A."/>
            <person name="Kuo A."/>
            <person name="Krutzmann J."/>
            <person name="Morin E."/>
            <person name="Arend M."/>
            <person name="Barry K.W."/>
            <person name="Binder M."/>
            <person name="Choi C."/>
            <person name="Clum A."/>
            <person name="Copeland A."/>
            <person name="Grisel N."/>
            <person name="Haridas S."/>
            <person name="Kipfer T."/>
            <person name="LaButti K."/>
            <person name="Lindquist E."/>
            <person name="Lipzen A."/>
            <person name="Maire R."/>
            <person name="Meier B."/>
            <person name="Mihaltcheva S."/>
            <person name="Molinier V."/>
            <person name="Murat C."/>
            <person name="Poggeler S."/>
            <person name="Quandt C.A."/>
            <person name="Sperisen C."/>
            <person name="Tritt A."/>
            <person name="Tisserant E."/>
            <person name="Crous P.W."/>
            <person name="Henrissat B."/>
            <person name="Nehls U."/>
            <person name="Egli S."/>
            <person name="Spatafora J.W."/>
            <person name="Grigoriev I.V."/>
            <person name="Martin F.M."/>
        </authorList>
    </citation>
    <scope>NUCLEOTIDE SEQUENCE [LARGE SCALE GENOMIC DNA]</scope>
    <source>
        <strain evidence="1 2">1.58</strain>
    </source>
</reference>
<organism evidence="1 2">
    <name type="scientific">Cenococcum geophilum 1.58</name>
    <dbReference type="NCBI Taxonomy" id="794803"/>
    <lineage>
        <taxon>Eukaryota</taxon>
        <taxon>Fungi</taxon>
        <taxon>Dikarya</taxon>
        <taxon>Ascomycota</taxon>
        <taxon>Pezizomycotina</taxon>
        <taxon>Dothideomycetes</taxon>
        <taxon>Pleosporomycetidae</taxon>
        <taxon>Gloniales</taxon>
        <taxon>Gloniaceae</taxon>
        <taxon>Cenococcum</taxon>
    </lineage>
</organism>
<evidence type="ECO:0000313" key="2">
    <source>
        <dbReference type="Proteomes" id="UP000250078"/>
    </source>
</evidence>
<keyword evidence="2" id="KW-1185">Reference proteome</keyword>
<proteinExistence type="predicted"/>
<sequence length="246" mass="26719">MTALGNPKPVRIGVLVVPPIQLLDLSPVDLFDMLTKEYLQACNLPAPLIALGVPISITHISFAGANSIAACTANVGLRINAGLSDASVKPGELDILLVPGTDPNTVPREEELDFVRKHVEAGVTLMTICTGIFVAAYAGVLDGKKATGSRALVSMILKKKFPRVEWSEKRWVQDGKMWTSGGITNGQDMVAAYIHQRWPGPVANTVCAMADVGNRSAEYDNGSVKENAWWVWQIFRAWTMGFRKTK</sequence>